<evidence type="ECO:0000256" key="4">
    <source>
        <dbReference type="ARBA" id="ARBA00022829"/>
    </source>
</evidence>
<dbReference type="PATRIC" id="fig|1430.6.peg.2007"/>
<accession>A0A169E2U9</accession>
<dbReference type="GO" id="GO:0007059">
    <property type="term" value="P:chromosome segregation"/>
    <property type="evidence" value="ECO:0007669"/>
    <property type="project" value="UniProtKB-KW"/>
</dbReference>
<keyword evidence="4" id="KW-0159">Chromosome partition</keyword>
<dbReference type="InterPro" id="IPR044068">
    <property type="entry name" value="CB"/>
</dbReference>
<sequence>MRLERQKDSEKLEKLRPSFPYYISEYIQVSLDQLTPTTVLSYTIDIQDFFEWFWHTFVPEKPGIKEISLEDLERLIEIDISHYRSHLKYREDSHNIGNRYYKTKNKDTTISRKISALRSLFEYLTKNTNRETGRPYLSKNVLENTKVFSTKVSVRAKAQKLKNNIIRLEELTEFQDFILEGYGKEQISNMEKAYWKINRHRDAAIISLLLTSGIRVGELSSLRLKDVIFDSRKLVVERKRSKEDVVFFSKQTLEYIVQYLEVRESHYKADDKPTSPLFVTKYAGKINPISKNTVQKMIMKYAKIYGKPELTAHILRHSFGTNVFKKTKNIRGVQEALGHSSINTTQIYTHMFEDDERELIDEVFE</sequence>
<dbReference type="InterPro" id="IPR010998">
    <property type="entry name" value="Integrase_recombinase_N"/>
</dbReference>
<keyword evidence="10" id="KW-0614">Plasmid</keyword>
<evidence type="ECO:0000256" key="5">
    <source>
        <dbReference type="ARBA" id="ARBA00022908"/>
    </source>
</evidence>
<dbReference type="PANTHER" id="PTHR30349:SF77">
    <property type="entry name" value="TYROSINE RECOMBINASE XERC"/>
    <property type="match status" value="1"/>
</dbReference>
<dbReference type="RefSeq" id="WP_001235407.1">
    <property type="nucleotide sequence ID" value="NZ_CP013278.1"/>
</dbReference>
<dbReference type="GO" id="GO:0051301">
    <property type="term" value="P:cell division"/>
    <property type="evidence" value="ECO:0007669"/>
    <property type="project" value="UniProtKB-KW"/>
</dbReference>
<dbReference type="Gene3D" id="1.10.150.130">
    <property type="match status" value="1"/>
</dbReference>
<dbReference type="GO" id="GO:0005737">
    <property type="term" value="C:cytoplasm"/>
    <property type="evidence" value="ECO:0007669"/>
    <property type="project" value="UniProtKB-SubCell"/>
</dbReference>
<dbReference type="NCBIfam" id="NF003462">
    <property type="entry name" value="PRK05084.1"/>
    <property type="match status" value="1"/>
</dbReference>
<evidence type="ECO:0000256" key="1">
    <source>
        <dbReference type="ARBA" id="ARBA00004496"/>
    </source>
</evidence>
<keyword evidence="2" id="KW-0963">Cytoplasm</keyword>
<dbReference type="InterPro" id="IPR002104">
    <property type="entry name" value="Integrase_catalytic"/>
</dbReference>
<dbReference type="GO" id="GO:0015074">
    <property type="term" value="P:DNA integration"/>
    <property type="evidence" value="ECO:0007669"/>
    <property type="project" value="UniProtKB-KW"/>
</dbReference>
<dbReference type="InterPro" id="IPR050090">
    <property type="entry name" value="Tyrosine_recombinase_XerCD"/>
</dbReference>
<evidence type="ECO:0000256" key="3">
    <source>
        <dbReference type="ARBA" id="ARBA00022618"/>
    </source>
</evidence>
<dbReference type="AlphaFoldDB" id="A0A169E2U9"/>
<dbReference type="GO" id="GO:0006310">
    <property type="term" value="P:DNA recombination"/>
    <property type="evidence" value="ECO:0007669"/>
    <property type="project" value="UniProtKB-KW"/>
</dbReference>
<dbReference type="PROSITE" id="PS51898">
    <property type="entry name" value="TYR_RECOMBINASE"/>
    <property type="match status" value="1"/>
</dbReference>
<keyword evidence="7" id="KW-0233">DNA recombination</keyword>
<reference evidence="10" key="1">
    <citation type="journal article" date="2017" name="Res. Microbiol.">
        <title>Comparative genomics of extrachromosomal elements in Bacillus thuringiensis subsp. israelensis.</title>
        <authorList>
            <person name="Bolotin A."/>
            <person name="Gillis A."/>
            <person name="Sanchis V."/>
            <person name="Nielsen-LeRoux C."/>
            <person name="Mahillon J."/>
            <person name="Lereclus D."/>
            <person name="Sorokin A."/>
        </authorList>
    </citation>
    <scope>NUCLEOTIDE SEQUENCE</scope>
    <source>
        <strain evidence="10">AM65-52</strain>
        <plasmid evidence="10">pAM65-52-3-235K</plasmid>
    </source>
</reference>
<comment type="subcellular location">
    <subcellularLocation>
        <location evidence="1">Cytoplasm</location>
    </subcellularLocation>
</comment>
<dbReference type="Gene3D" id="1.10.443.10">
    <property type="entry name" value="Intergrase catalytic core"/>
    <property type="match status" value="1"/>
</dbReference>
<dbReference type="GO" id="GO:0003677">
    <property type="term" value="F:DNA binding"/>
    <property type="evidence" value="ECO:0007669"/>
    <property type="project" value="UniProtKB-UniRule"/>
</dbReference>
<evidence type="ECO:0000313" key="10">
    <source>
        <dbReference type="EMBL" id="AND28621.1"/>
    </source>
</evidence>
<keyword evidence="8" id="KW-0131">Cell cycle</keyword>
<keyword evidence="5" id="KW-0229">DNA integration</keyword>
<organism evidence="10">
    <name type="scientific">Bacillus thuringiensis subsp. israelensis</name>
    <dbReference type="NCBI Taxonomy" id="1430"/>
    <lineage>
        <taxon>Bacteria</taxon>
        <taxon>Bacillati</taxon>
        <taxon>Bacillota</taxon>
        <taxon>Bacilli</taxon>
        <taxon>Bacillales</taxon>
        <taxon>Bacillaceae</taxon>
        <taxon>Bacillus</taxon>
        <taxon>Bacillus cereus group</taxon>
    </lineage>
</organism>
<dbReference type="PANTHER" id="PTHR30349">
    <property type="entry name" value="PHAGE INTEGRASE-RELATED"/>
    <property type="match status" value="1"/>
</dbReference>
<dbReference type="EMBL" id="CP013278">
    <property type="protein sequence ID" value="AND28621.1"/>
    <property type="molecule type" value="Genomic_DNA"/>
</dbReference>
<dbReference type="InterPro" id="IPR011010">
    <property type="entry name" value="DNA_brk_join_enz"/>
</dbReference>
<dbReference type="InterPro" id="IPR013762">
    <property type="entry name" value="Integrase-like_cat_sf"/>
</dbReference>
<dbReference type="PROSITE" id="PS51900">
    <property type="entry name" value="CB"/>
    <property type="match status" value="1"/>
</dbReference>
<dbReference type="SUPFAM" id="SSF56349">
    <property type="entry name" value="DNA breaking-rejoining enzymes"/>
    <property type="match status" value="1"/>
</dbReference>
<proteinExistence type="predicted"/>
<name>A0A169E2U9_BACTI</name>
<evidence type="ECO:0000256" key="2">
    <source>
        <dbReference type="ARBA" id="ARBA00022490"/>
    </source>
</evidence>
<protein>
    <submittedName>
        <fullName evidence="10">Integrase</fullName>
    </submittedName>
</protein>
<keyword evidence="3" id="KW-0132">Cell division</keyword>
<geneLocation type="plasmid" evidence="10">
    <name>pAM65-52-3-235K</name>
</geneLocation>
<evidence type="ECO:0000256" key="8">
    <source>
        <dbReference type="ARBA" id="ARBA00023306"/>
    </source>
</evidence>
<evidence type="ECO:0000256" key="7">
    <source>
        <dbReference type="ARBA" id="ARBA00023172"/>
    </source>
</evidence>
<dbReference type="Pfam" id="PF00589">
    <property type="entry name" value="Phage_integrase"/>
    <property type="match status" value="1"/>
</dbReference>
<evidence type="ECO:0000256" key="9">
    <source>
        <dbReference type="PROSITE-ProRule" id="PRU01248"/>
    </source>
</evidence>
<gene>
    <name evidence="10" type="ORF">ATN07_33480</name>
</gene>
<keyword evidence="6 9" id="KW-0238">DNA-binding</keyword>
<evidence type="ECO:0000256" key="6">
    <source>
        <dbReference type="ARBA" id="ARBA00023125"/>
    </source>
</evidence>